<protein>
    <submittedName>
        <fullName evidence="1">Uncharacterized protein</fullName>
    </submittedName>
</protein>
<comment type="caution">
    <text evidence="1">The sequence shown here is derived from an EMBL/GenBank/DDBJ whole genome shotgun (WGS) entry which is preliminary data.</text>
</comment>
<accession>A0A931SDI0</accession>
<reference evidence="1" key="1">
    <citation type="submission" date="2020-07" db="EMBL/GenBank/DDBJ databases">
        <title>Huge and variable diversity of episymbiotic CPR bacteria and DPANN archaea in groundwater ecosystems.</title>
        <authorList>
            <person name="He C.Y."/>
            <person name="Keren R."/>
            <person name="Whittaker M."/>
            <person name="Farag I.F."/>
            <person name="Doudna J."/>
            <person name="Cate J.H.D."/>
            <person name="Banfield J.F."/>
        </authorList>
    </citation>
    <scope>NUCLEOTIDE SEQUENCE</scope>
    <source>
        <strain evidence="1">NC_groundwater_193_Ag_S-0.1um_51_7</strain>
    </source>
</reference>
<gene>
    <name evidence="1" type="ORF">HYT40_01980</name>
</gene>
<evidence type="ECO:0000313" key="2">
    <source>
        <dbReference type="Proteomes" id="UP000724148"/>
    </source>
</evidence>
<name>A0A931SDI0_9BACT</name>
<dbReference type="AlphaFoldDB" id="A0A931SDI0"/>
<proteinExistence type="predicted"/>
<evidence type="ECO:0000313" key="1">
    <source>
        <dbReference type="EMBL" id="MBI2096902.1"/>
    </source>
</evidence>
<organism evidence="1 2">
    <name type="scientific">Candidatus Sungiibacteriota bacterium</name>
    <dbReference type="NCBI Taxonomy" id="2750080"/>
    <lineage>
        <taxon>Bacteria</taxon>
        <taxon>Candidatus Sungiibacteriota</taxon>
    </lineage>
</organism>
<sequence length="126" mass="14010">MEEIRKVTRAILPILEECFGVGEEVLEPLASGETLELSPECGKMTLVAELRQESRHYPTTVRAQVPNFLLLLSDAAAANGCVKEGIKFATRCYEATKGERPWPPVARFIVSALEKGRKAFKHKKPD</sequence>
<dbReference type="Proteomes" id="UP000724148">
    <property type="component" value="Unassembled WGS sequence"/>
</dbReference>
<dbReference type="EMBL" id="JACOZA010000051">
    <property type="protein sequence ID" value="MBI2096902.1"/>
    <property type="molecule type" value="Genomic_DNA"/>
</dbReference>